<dbReference type="CDD" id="cd07302">
    <property type="entry name" value="CHD"/>
    <property type="match status" value="1"/>
</dbReference>
<evidence type="ECO:0000313" key="2">
    <source>
        <dbReference type="EMBL" id="MBE1507241.1"/>
    </source>
</evidence>
<dbReference type="InterPro" id="IPR050697">
    <property type="entry name" value="Adenylyl/Guanylyl_Cyclase_3/4"/>
</dbReference>
<sequence length="391" mass="42195">MPRLQDLIDWIIAEGLSADSIETILQGVVERLTDLGYPILRASIAMPSIDPLQRGFSVAWHRSSGFSTEVQGHDEAGQELFRRSPISYLLENNLQYARWRLPPGPDAPSIPLLTELAELGATDYLMKLVSFPGDTALAGVSFSIAVDDADGFSDRLIADLDRLVPALSLACCRIATTRVASDVLAVYTGTRTSGRILNGHIRRGDGTAIYAAILLADLKNFTSLNEKHQPERIVAWLNEHFQAIGAPVEQEGGEILKFMGDSLLAIFPADIDNPAEACGRALSAARAAMGANADVNRRRADAGEPELLVDIVLHVGEVFYGNVGAARRLDFTAIGRAVNEAARMEKLADEIGYSLLASADFVLQAPGRFEKAGTFPLKGVARPAAVYAWPD</sequence>
<dbReference type="GO" id="GO:0004016">
    <property type="term" value="F:adenylate cyclase activity"/>
    <property type="evidence" value="ECO:0007669"/>
    <property type="project" value="UniProtKB-EC"/>
</dbReference>
<dbReference type="SUPFAM" id="SSF55073">
    <property type="entry name" value="Nucleotide cyclase"/>
    <property type="match status" value="1"/>
</dbReference>
<dbReference type="EC" id="4.6.1.1" evidence="2"/>
<name>A0ABR9IVM1_RHIVS</name>
<dbReference type="InterPro" id="IPR001054">
    <property type="entry name" value="A/G_cyclase"/>
</dbReference>
<keyword evidence="3" id="KW-1185">Reference proteome</keyword>
<gene>
    <name evidence="2" type="ORF">H4W29_004486</name>
</gene>
<dbReference type="Gene3D" id="3.30.70.1230">
    <property type="entry name" value="Nucleotide cyclase"/>
    <property type="match status" value="1"/>
</dbReference>
<keyword evidence="2" id="KW-0456">Lyase</keyword>
<protein>
    <submittedName>
        <fullName evidence="2">Adenylate cyclase</fullName>
        <ecNumber evidence="2">4.6.1.1</ecNumber>
    </submittedName>
</protein>
<comment type="caution">
    <text evidence="2">The sequence shown here is derived from an EMBL/GenBank/DDBJ whole genome shotgun (WGS) entry which is preliminary data.</text>
</comment>
<reference evidence="2 3" key="1">
    <citation type="submission" date="2020-10" db="EMBL/GenBank/DDBJ databases">
        <title>Sequencing the genomes of 1000 actinobacteria strains.</title>
        <authorList>
            <person name="Klenk H.-P."/>
        </authorList>
    </citation>
    <scope>NUCLEOTIDE SEQUENCE [LARGE SCALE GENOMIC DNA]</scope>
    <source>
        <strain evidence="2 3">DSM 7307</strain>
    </source>
</reference>
<evidence type="ECO:0000259" key="1">
    <source>
        <dbReference type="PROSITE" id="PS50125"/>
    </source>
</evidence>
<organism evidence="2 3">
    <name type="scientific">Rhizobium viscosum</name>
    <name type="common">Arthrobacter viscosus</name>
    <dbReference type="NCBI Taxonomy" id="1673"/>
    <lineage>
        <taxon>Bacteria</taxon>
        <taxon>Pseudomonadati</taxon>
        <taxon>Pseudomonadota</taxon>
        <taxon>Alphaproteobacteria</taxon>
        <taxon>Hyphomicrobiales</taxon>
        <taxon>Rhizobiaceae</taxon>
        <taxon>Rhizobium/Agrobacterium group</taxon>
        <taxon>Rhizobium</taxon>
    </lineage>
</organism>
<dbReference type="Proteomes" id="UP000620262">
    <property type="component" value="Unassembled WGS sequence"/>
</dbReference>
<feature type="domain" description="Guanylate cyclase" evidence="1">
    <location>
        <begin position="212"/>
        <end position="345"/>
    </location>
</feature>
<proteinExistence type="predicted"/>
<dbReference type="PANTHER" id="PTHR43081:SF11">
    <property type="entry name" value="BLR2264 PROTEIN"/>
    <property type="match status" value="1"/>
</dbReference>
<accession>A0ABR9IVM1</accession>
<dbReference type="EMBL" id="JADBEC010000002">
    <property type="protein sequence ID" value="MBE1507241.1"/>
    <property type="molecule type" value="Genomic_DNA"/>
</dbReference>
<dbReference type="RefSeq" id="WP_192731006.1">
    <property type="nucleotide sequence ID" value="NZ_BAAAVL010000004.1"/>
</dbReference>
<dbReference type="InterPro" id="IPR029787">
    <property type="entry name" value="Nucleotide_cyclase"/>
</dbReference>
<dbReference type="PROSITE" id="PS50125">
    <property type="entry name" value="GUANYLATE_CYCLASE_2"/>
    <property type="match status" value="1"/>
</dbReference>
<dbReference type="PANTHER" id="PTHR43081">
    <property type="entry name" value="ADENYLATE CYCLASE, TERMINAL-DIFFERENTIATION SPECIFIC-RELATED"/>
    <property type="match status" value="1"/>
</dbReference>
<evidence type="ECO:0000313" key="3">
    <source>
        <dbReference type="Proteomes" id="UP000620262"/>
    </source>
</evidence>
<dbReference type="Pfam" id="PF00211">
    <property type="entry name" value="Guanylate_cyc"/>
    <property type="match status" value="1"/>
</dbReference>
<dbReference type="SMART" id="SM00044">
    <property type="entry name" value="CYCc"/>
    <property type="match status" value="1"/>
</dbReference>